<protein>
    <submittedName>
        <fullName evidence="1">Uncharacterized protein</fullName>
    </submittedName>
</protein>
<accession>A0A4Y2D562</accession>
<evidence type="ECO:0000313" key="1">
    <source>
        <dbReference type="EMBL" id="GBM11114.1"/>
    </source>
</evidence>
<sequence>MRSCRISKRVIASLGRYNNGGVMLPPPVIVPTYYLHCLYIPPLGEIGPCPVTATRTPASVLELLQRLSYTDPWMPWKDRGNTIYSYGYPPVPESRNLNSGL</sequence>
<reference evidence="1 2" key="1">
    <citation type="journal article" date="2019" name="Sci. Rep.">
        <title>Orb-weaving spider Araneus ventricosus genome elucidates the spidroin gene catalogue.</title>
        <authorList>
            <person name="Kono N."/>
            <person name="Nakamura H."/>
            <person name="Ohtoshi R."/>
            <person name="Moran D.A.P."/>
            <person name="Shinohara A."/>
            <person name="Yoshida Y."/>
            <person name="Fujiwara M."/>
            <person name="Mori M."/>
            <person name="Tomita M."/>
            <person name="Arakawa K."/>
        </authorList>
    </citation>
    <scope>NUCLEOTIDE SEQUENCE [LARGE SCALE GENOMIC DNA]</scope>
</reference>
<organism evidence="1 2">
    <name type="scientific">Araneus ventricosus</name>
    <name type="common">Orbweaver spider</name>
    <name type="synonym">Epeira ventricosa</name>
    <dbReference type="NCBI Taxonomy" id="182803"/>
    <lineage>
        <taxon>Eukaryota</taxon>
        <taxon>Metazoa</taxon>
        <taxon>Ecdysozoa</taxon>
        <taxon>Arthropoda</taxon>
        <taxon>Chelicerata</taxon>
        <taxon>Arachnida</taxon>
        <taxon>Araneae</taxon>
        <taxon>Araneomorphae</taxon>
        <taxon>Entelegynae</taxon>
        <taxon>Araneoidea</taxon>
        <taxon>Araneidae</taxon>
        <taxon>Araneus</taxon>
    </lineage>
</organism>
<comment type="caution">
    <text evidence="1">The sequence shown here is derived from an EMBL/GenBank/DDBJ whole genome shotgun (WGS) entry which is preliminary data.</text>
</comment>
<keyword evidence="2" id="KW-1185">Reference proteome</keyword>
<dbReference type="EMBL" id="BGPR01000295">
    <property type="protein sequence ID" value="GBM11114.1"/>
    <property type="molecule type" value="Genomic_DNA"/>
</dbReference>
<gene>
    <name evidence="1" type="ORF">AVEN_242994_1</name>
</gene>
<dbReference type="AlphaFoldDB" id="A0A4Y2D562"/>
<dbReference type="Proteomes" id="UP000499080">
    <property type="component" value="Unassembled WGS sequence"/>
</dbReference>
<proteinExistence type="predicted"/>
<name>A0A4Y2D562_ARAVE</name>
<evidence type="ECO:0000313" key="2">
    <source>
        <dbReference type="Proteomes" id="UP000499080"/>
    </source>
</evidence>